<keyword evidence="1" id="KW-0812">Transmembrane</keyword>
<feature type="transmembrane region" description="Helical" evidence="1">
    <location>
        <begin position="289"/>
        <end position="306"/>
    </location>
</feature>
<evidence type="ECO:0000259" key="2">
    <source>
        <dbReference type="PROSITE" id="PS51379"/>
    </source>
</evidence>
<dbReference type="Pfam" id="PF13187">
    <property type="entry name" value="Fer4_9"/>
    <property type="match status" value="1"/>
</dbReference>
<feature type="domain" description="4Fe-4S ferredoxin-type" evidence="2">
    <location>
        <begin position="197"/>
        <end position="226"/>
    </location>
</feature>
<keyword evidence="1" id="KW-0472">Membrane</keyword>
<evidence type="ECO:0000256" key="1">
    <source>
        <dbReference type="SAM" id="Phobius"/>
    </source>
</evidence>
<accession>Q0W111</accession>
<dbReference type="NCBIfam" id="NF038196">
    <property type="entry name" value="ferrodoxin_EFR1"/>
    <property type="match status" value="1"/>
</dbReference>
<reference evidence="3 4" key="1">
    <citation type="journal article" date="2006" name="Science">
        <title>Genome of rice cluster I archaea -- the key methane producers in the rice rhizosphere.</title>
        <authorList>
            <person name="Erkel C."/>
            <person name="Kube M."/>
            <person name="Reinhardt R."/>
            <person name="Liesack W."/>
        </authorList>
    </citation>
    <scope>NUCLEOTIDE SEQUENCE [LARGE SCALE GENOMIC DNA]</scope>
    <source>
        <strain evidence="4">DSM 22066 / NBRC 105507 / MRE50</strain>
    </source>
</reference>
<feature type="transmembrane region" description="Helical" evidence="1">
    <location>
        <begin position="173"/>
        <end position="191"/>
    </location>
</feature>
<dbReference type="Proteomes" id="UP000000663">
    <property type="component" value="Chromosome"/>
</dbReference>
<dbReference type="Gene3D" id="3.30.70.20">
    <property type="match status" value="1"/>
</dbReference>
<dbReference type="SUPFAM" id="SSF52218">
    <property type="entry name" value="Flavoproteins"/>
    <property type="match status" value="1"/>
</dbReference>
<keyword evidence="4" id="KW-1185">Reference proteome</keyword>
<dbReference type="PROSITE" id="PS51379">
    <property type="entry name" value="4FE4S_FER_2"/>
    <property type="match status" value="2"/>
</dbReference>
<protein>
    <submittedName>
        <fullName evidence="3">2(4Fe-4S) ferredoxin-domain protein</fullName>
    </submittedName>
</protein>
<dbReference type="InterPro" id="IPR047964">
    <property type="entry name" value="EFR1-like"/>
</dbReference>
<dbReference type="PROSITE" id="PS00198">
    <property type="entry name" value="4FE4S_FER_1"/>
    <property type="match status" value="1"/>
</dbReference>
<evidence type="ECO:0000313" key="4">
    <source>
        <dbReference type="Proteomes" id="UP000000663"/>
    </source>
</evidence>
<keyword evidence="1" id="KW-1133">Transmembrane helix</keyword>
<evidence type="ECO:0000313" key="3">
    <source>
        <dbReference type="EMBL" id="CAJ37932.1"/>
    </source>
</evidence>
<dbReference type="eggNOG" id="arCOG02449">
    <property type="taxonomic scope" value="Archaea"/>
</dbReference>
<dbReference type="Gene3D" id="3.40.50.360">
    <property type="match status" value="1"/>
</dbReference>
<dbReference type="RefSeq" id="WP_012034662.1">
    <property type="nucleotide sequence ID" value="NC_009464.1"/>
</dbReference>
<dbReference type="AlphaFoldDB" id="Q0W111"/>
<dbReference type="GeneID" id="5142916"/>
<dbReference type="KEGG" id="rci:RRC180"/>
<feature type="domain" description="4Fe-4S ferredoxin-type" evidence="2">
    <location>
        <begin position="227"/>
        <end position="254"/>
    </location>
</feature>
<dbReference type="InterPro" id="IPR017900">
    <property type="entry name" value="4Fe4S_Fe_S_CS"/>
</dbReference>
<dbReference type="SUPFAM" id="SSF54862">
    <property type="entry name" value="4Fe-4S ferredoxins"/>
    <property type="match status" value="1"/>
</dbReference>
<name>Q0W111_METAR</name>
<sequence length="348" mass="38650">MPSALIHYFSGTGNSYHAATVVERRLKEAGYSVEWQQVIRGTRPPAGSYDLHLFTFPVYACDIPDLMARYLWKLPPGKNAKAAVIAINGSFHPTSRVPGIQGDPGWSFDHAWLILRLKGYDVVLADAAPYTVALRIVLPVPGEGRQSEIRELGDRRVDWLAEKLVRGERSVRHNLLLAFLCVPFGLAYGLVGRHILAKLYVADGNCNGCGTCVKTCPAGVVRLTAGRPGWDWRCQGCMRCINICPRKAINTSIPRIVLLVGILLFPAEWIFAAISQAGIVFPAGTAGTILSWLAALLSYLALLYVADKGIFLLERIPIVRSLMAVNFNWWYRQYIDRGFWNRIIKGGR</sequence>
<gene>
    <name evidence="3" type="ORF">RRC180</name>
</gene>
<proteinExistence type="predicted"/>
<dbReference type="GO" id="GO:0016491">
    <property type="term" value="F:oxidoreductase activity"/>
    <property type="evidence" value="ECO:0007669"/>
    <property type="project" value="UniProtKB-ARBA"/>
</dbReference>
<feature type="transmembrane region" description="Helical" evidence="1">
    <location>
        <begin position="256"/>
        <end position="283"/>
    </location>
</feature>
<dbReference type="InterPro" id="IPR017896">
    <property type="entry name" value="4Fe4S_Fe-S-bd"/>
</dbReference>
<dbReference type="InterPro" id="IPR029039">
    <property type="entry name" value="Flavoprotein-like_sf"/>
</dbReference>
<organism evidence="3 4">
    <name type="scientific">Methanocella arvoryzae (strain DSM 22066 / NBRC 105507 / MRE50)</name>
    <dbReference type="NCBI Taxonomy" id="351160"/>
    <lineage>
        <taxon>Archaea</taxon>
        <taxon>Methanobacteriati</taxon>
        <taxon>Methanobacteriota</taxon>
        <taxon>Stenosarchaea group</taxon>
        <taxon>Methanomicrobia</taxon>
        <taxon>Methanocellales</taxon>
        <taxon>Methanocellaceae</taxon>
        <taxon>Methanocella</taxon>
    </lineage>
</organism>
<dbReference type="OrthoDB" id="2837at2157"/>
<dbReference type="EMBL" id="AM114193">
    <property type="protein sequence ID" value="CAJ37932.1"/>
    <property type="molecule type" value="Genomic_DNA"/>
</dbReference>